<dbReference type="eggNOG" id="KOG1824">
    <property type="taxonomic scope" value="Eukaryota"/>
</dbReference>
<evidence type="ECO:0000256" key="1">
    <source>
        <dbReference type="ARBA" id="ARBA00007657"/>
    </source>
</evidence>
<comment type="similarity">
    <text evidence="1">Belongs to the CAND family.</text>
</comment>
<dbReference type="Proteomes" id="UP000054408">
    <property type="component" value="Unassembled WGS sequence"/>
</dbReference>
<dbReference type="STRING" id="461836.A0A0L0D690"/>
<dbReference type="EMBL" id="GL349449">
    <property type="protein sequence ID" value="KNC47907.1"/>
    <property type="molecule type" value="Genomic_DNA"/>
</dbReference>
<evidence type="ECO:0000259" key="5">
    <source>
        <dbReference type="Pfam" id="PF08623"/>
    </source>
</evidence>
<name>A0A0L0D690_THETB</name>
<dbReference type="Gene3D" id="1.25.10.10">
    <property type="entry name" value="Leucine-rich Repeat Variant"/>
    <property type="match status" value="1"/>
</dbReference>
<dbReference type="GeneID" id="25563700"/>
<organism evidence="6 7">
    <name type="scientific">Thecamonas trahens ATCC 50062</name>
    <dbReference type="NCBI Taxonomy" id="461836"/>
    <lineage>
        <taxon>Eukaryota</taxon>
        <taxon>Apusozoa</taxon>
        <taxon>Apusomonadida</taxon>
        <taxon>Apusomonadidae</taxon>
        <taxon>Thecamonas</taxon>
    </lineage>
</organism>
<feature type="region of interest" description="Disordered" evidence="4">
    <location>
        <begin position="314"/>
        <end position="343"/>
    </location>
</feature>
<dbReference type="RefSeq" id="XP_013758929.1">
    <property type="nucleotide sequence ID" value="XM_013903475.1"/>
</dbReference>
<dbReference type="OMA" id="AYIPHFQ"/>
<reference evidence="6 7" key="1">
    <citation type="submission" date="2010-05" db="EMBL/GenBank/DDBJ databases">
        <title>The Genome Sequence of Thecamonas trahens ATCC 50062.</title>
        <authorList>
            <consortium name="The Broad Institute Genome Sequencing Platform"/>
            <person name="Russ C."/>
            <person name="Cuomo C."/>
            <person name="Shea T."/>
            <person name="Young S.K."/>
            <person name="Zeng Q."/>
            <person name="Koehrsen M."/>
            <person name="Haas B."/>
            <person name="Borodovsky M."/>
            <person name="Guigo R."/>
            <person name="Alvarado L."/>
            <person name="Berlin A."/>
            <person name="Bochicchio J."/>
            <person name="Borenstein D."/>
            <person name="Chapman S."/>
            <person name="Chen Z."/>
            <person name="Freedman E."/>
            <person name="Gellesch M."/>
            <person name="Goldberg J."/>
            <person name="Griggs A."/>
            <person name="Gujja S."/>
            <person name="Heilman E."/>
            <person name="Heiman D."/>
            <person name="Hepburn T."/>
            <person name="Howarth C."/>
            <person name="Jen D."/>
            <person name="Larson L."/>
            <person name="Mehta T."/>
            <person name="Park D."/>
            <person name="Pearson M."/>
            <person name="Roberts A."/>
            <person name="Saif S."/>
            <person name="Shenoy N."/>
            <person name="Sisk P."/>
            <person name="Stolte C."/>
            <person name="Sykes S."/>
            <person name="Thomson T."/>
            <person name="Walk T."/>
            <person name="White J."/>
            <person name="Yandava C."/>
            <person name="Burger G."/>
            <person name="Gray M.W."/>
            <person name="Holland P.W.H."/>
            <person name="King N."/>
            <person name="Lang F.B.F."/>
            <person name="Roger A.J."/>
            <person name="Ruiz-Trillo I."/>
            <person name="Lander E."/>
            <person name="Nusbaum C."/>
        </authorList>
    </citation>
    <scope>NUCLEOTIDE SEQUENCE [LARGE SCALE GENOMIC DNA]</scope>
    <source>
        <strain evidence="6 7">ATCC 50062</strain>
    </source>
</reference>
<dbReference type="InterPro" id="IPR013932">
    <property type="entry name" value="TATA-bd_TIP120"/>
</dbReference>
<proteinExistence type="inferred from homology"/>
<dbReference type="OrthoDB" id="6260732at2759"/>
<keyword evidence="7" id="KW-1185">Reference proteome</keyword>
<accession>A0A0L0D690</accession>
<evidence type="ECO:0000313" key="7">
    <source>
        <dbReference type="Proteomes" id="UP000054408"/>
    </source>
</evidence>
<evidence type="ECO:0000256" key="4">
    <source>
        <dbReference type="SAM" id="MobiDB-lite"/>
    </source>
</evidence>
<dbReference type="InterPro" id="IPR011989">
    <property type="entry name" value="ARM-like"/>
</dbReference>
<dbReference type="InterPro" id="IPR039852">
    <property type="entry name" value="CAND1/CAND2"/>
</dbReference>
<dbReference type="SUPFAM" id="SSF48371">
    <property type="entry name" value="ARM repeat"/>
    <property type="match status" value="1"/>
</dbReference>
<protein>
    <submittedName>
        <fullName evidence="6">Cullin-associated NEDD8-dissociated protein 2</fullName>
    </submittedName>
</protein>
<gene>
    <name evidence="6" type="ORF">AMSG_04139</name>
</gene>
<sequence>MSTFSSNMVTRMENDDHDLRYMAVSDLKRELESDGFPCRPSDASHLVNGTVRLLGDSSRDVRALAVDVFPLLVKVYGTNAVRSLIPALTSNMLSEKEELRDVSAMGLSVIVTELAIDSPDATLVCELAIGPLVQGLRSSNSDVNIRALEVTSAVLAKFCARVVDAHKVLLDALLSLTDATRETVRKHTVTSIGYLTASLSPDLFSHLFDYLVDTLADNGASGTKRKTLVACLAAVTDTVGPRVAQRLGDIIQLSKRLVVDPVGRDHDMLAVEVTDAVIRLYTALVRRCPAAVAIHLDTIIEACVAFIAFDPNYQDDDDDDENPSDEDSDYDEYDEYDDDDMSDDEDISWKVRKASAKCLAAMVETRPSMLPHFYSVICPVLVKRFKERQDAVKADVFAAFVTLVKTTANVSQRGASSSDSASLSLLVAALPAVAKSLAPQLTKSPRAREAAVAVVLQLATVLPNELESTLPLFVPRLVKVLNEADADANALRVDVCTVLRSLLANAGPTAFVPFRAHLIAAILPLLSDSNFKIISGGLQVLELLVAVLAADPPAADNLEAVLDGTIAALKGESDRHVKTHGLAALGATVAAAAHTLGSSRVGDALPLFVASVQNALLDVRVAAVSALGTVFSAPAAAGVFDVSAAASVLQDELTGFLRKSDRALVAAALTTTKAMVAFAPATFNDSTVVALGTEAAALVSEADLGLATLAADLLVALVDGASAQVAAQLYRLVSQPVMALLSTAVVQGASLQVLVQLLEAAVAKSAVGVDAVVDALVACGTDGDSPLPRQAYTSLATAIAGVLNAAAAIESHLAQFATVAGDGNGSEASRVLALYVLGQIGVRHSTASAKDELARAAMSVFDAESERIKAAGAYALGKLAVSAPDAYLPRMFEVMDGASGQTQFLVLTAFKEFVDTALKIPSSNALAGVKTSLWPVLVASAASDEVGTRNVASECLGLLVASNMADMAPALAELVASEQAHVRGGAVSALKSVLAASGADAALAPFLPTFFALIADPSVEVRRLAVKTFTFFINRAPALVCDLVPDLLPQLYDELPVKKELIRELKLGIMTVKVDDAELNRKAALECFHVLVLVALDKINVHELVPKLMAGFGDRLTDNAILCHTILTELASLVPAALLEVVDALIKAFTKTLKDRPWSKAAKDVDAFAALINATLRTIHTLHPLALAADSSGKWRAFEASVAAGKWASQYAVVCGREVEAPAGASG</sequence>
<dbReference type="AlphaFoldDB" id="A0A0L0D690"/>
<dbReference type="Pfam" id="PF25782">
    <property type="entry name" value="TPR_CAND1"/>
    <property type="match status" value="1"/>
</dbReference>
<dbReference type="GO" id="GO:0010265">
    <property type="term" value="P:SCF complex assembly"/>
    <property type="evidence" value="ECO:0007669"/>
    <property type="project" value="InterPro"/>
</dbReference>
<dbReference type="Pfam" id="PF08623">
    <property type="entry name" value="TIP120"/>
    <property type="match status" value="1"/>
</dbReference>
<evidence type="ECO:0000256" key="2">
    <source>
        <dbReference type="ARBA" id="ARBA00022737"/>
    </source>
</evidence>
<dbReference type="InterPro" id="IPR016024">
    <property type="entry name" value="ARM-type_fold"/>
</dbReference>
<keyword evidence="2" id="KW-0677">Repeat</keyword>
<dbReference type="PANTHER" id="PTHR12696">
    <property type="entry name" value="TIP120"/>
    <property type="match status" value="1"/>
</dbReference>
<feature type="domain" description="TATA-binding protein interacting (TIP20)" evidence="5">
    <location>
        <begin position="1039"/>
        <end position="1201"/>
    </location>
</feature>
<evidence type="ECO:0000256" key="3">
    <source>
        <dbReference type="ARBA" id="ARBA00022786"/>
    </source>
</evidence>
<evidence type="ECO:0000313" key="6">
    <source>
        <dbReference type="EMBL" id="KNC47907.1"/>
    </source>
</evidence>
<keyword evidence="3" id="KW-0833">Ubl conjugation pathway</keyword>